<proteinExistence type="predicted"/>
<dbReference type="Gene3D" id="3.60.15.10">
    <property type="entry name" value="Ribonuclease Z/Hydroxyacylglutathione hydrolase-like"/>
    <property type="match status" value="1"/>
</dbReference>
<evidence type="ECO:0000259" key="5">
    <source>
        <dbReference type="SMART" id="SM00849"/>
    </source>
</evidence>
<dbReference type="Proteomes" id="UP000469185">
    <property type="component" value="Unassembled WGS sequence"/>
</dbReference>
<dbReference type="InterPro" id="IPR001279">
    <property type="entry name" value="Metallo-B-lactamas"/>
</dbReference>
<comment type="cofactor">
    <cofactor evidence="1">
        <name>Zn(2+)</name>
        <dbReference type="ChEBI" id="CHEBI:29105"/>
    </cofactor>
</comment>
<sequence>MFLVAIVSPVLGANCYVVAPEGAGECVLVDPGFNVKEQVDVTVAEHGLRPVAALVTHGHVDHTFSLAELCRRDDLPVYIHEADRYRLKDPIGTLGPEFAPMFAGLAADWSPPPDVRPVSNRQVIEIAGLTIRVIHAPGHTEGSVLYHVAGPVGSAGVCFTGDVLFTGTVGRIDLPGGDGEMMNDTLRRIADPEADGLPDDITILPGHGEGDSLGRQRVTNPYLNNF</sequence>
<evidence type="ECO:0000256" key="4">
    <source>
        <dbReference type="ARBA" id="ARBA00022833"/>
    </source>
</evidence>
<keyword evidence="4" id="KW-0862">Zinc</keyword>
<evidence type="ECO:0000256" key="3">
    <source>
        <dbReference type="ARBA" id="ARBA00022801"/>
    </source>
</evidence>
<dbReference type="PANTHER" id="PTHR46233">
    <property type="entry name" value="HYDROXYACYLGLUTATHIONE HYDROLASE GLOC"/>
    <property type="match status" value="1"/>
</dbReference>
<dbReference type="InterPro" id="IPR036866">
    <property type="entry name" value="RibonucZ/Hydroxyglut_hydro"/>
</dbReference>
<dbReference type="RefSeq" id="WP_163820376.1">
    <property type="nucleotide sequence ID" value="NZ_JAAGOB010000012.1"/>
</dbReference>
<organism evidence="6 7">
    <name type="scientific">Phytoactinopolyspora alkaliphila</name>
    <dbReference type="NCBI Taxonomy" id="1783498"/>
    <lineage>
        <taxon>Bacteria</taxon>
        <taxon>Bacillati</taxon>
        <taxon>Actinomycetota</taxon>
        <taxon>Actinomycetes</taxon>
        <taxon>Jiangellales</taxon>
        <taxon>Jiangellaceae</taxon>
        <taxon>Phytoactinopolyspora</taxon>
    </lineage>
</organism>
<reference evidence="6 7" key="1">
    <citation type="submission" date="2020-02" db="EMBL/GenBank/DDBJ databases">
        <authorList>
            <person name="Li X.-J."/>
            <person name="Feng X.-M."/>
        </authorList>
    </citation>
    <scope>NUCLEOTIDE SEQUENCE [LARGE SCALE GENOMIC DNA]</scope>
    <source>
        <strain evidence="6 7">CGMCC 4.7225</strain>
    </source>
</reference>
<comment type="caution">
    <text evidence="6">The sequence shown here is derived from an EMBL/GenBank/DDBJ whole genome shotgun (WGS) entry which is preliminary data.</text>
</comment>
<dbReference type="SUPFAM" id="SSF56281">
    <property type="entry name" value="Metallo-hydrolase/oxidoreductase"/>
    <property type="match status" value="1"/>
</dbReference>
<dbReference type="InterPro" id="IPR051453">
    <property type="entry name" value="MBL_Glyoxalase_II"/>
</dbReference>
<accession>A0A6N9YRC0</accession>
<evidence type="ECO:0000313" key="7">
    <source>
        <dbReference type="Proteomes" id="UP000469185"/>
    </source>
</evidence>
<dbReference type="SMART" id="SM00849">
    <property type="entry name" value="Lactamase_B"/>
    <property type="match status" value="1"/>
</dbReference>
<dbReference type="PANTHER" id="PTHR46233:SF3">
    <property type="entry name" value="HYDROXYACYLGLUTATHIONE HYDROLASE GLOC"/>
    <property type="match status" value="1"/>
</dbReference>
<dbReference type="GO" id="GO:0016787">
    <property type="term" value="F:hydrolase activity"/>
    <property type="evidence" value="ECO:0007669"/>
    <property type="project" value="UniProtKB-KW"/>
</dbReference>
<name>A0A6N9YRC0_9ACTN</name>
<evidence type="ECO:0000256" key="1">
    <source>
        <dbReference type="ARBA" id="ARBA00001947"/>
    </source>
</evidence>
<dbReference type="GO" id="GO:0046872">
    <property type="term" value="F:metal ion binding"/>
    <property type="evidence" value="ECO:0007669"/>
    <property type="project" value="UniProtKB-KW"/>
</dbReference>
<dbReference type="Pfam" id="PF00753">
    <property type="entry name" value="Lactamase_B"/>
    <property type="match status" value="1"/>
</dbReference>
<feature type="domain" description="Metallo-beta-lactamase" evidence="5">
    <location>
        <begin position="12"/>
        <end position="207"/>
    </location>
</feature>
<keyword evidence="7" id="KW-1185">Reference proteome</keyword>
<keyword evidence="3 6" id="KW-0378">Hydrolase</keyword>
<protein>
    <submittedName>
        <fullName evidence="6">MBL fold metallo-hydrolase</fullName>
    </submittedName>
</protein>
<keyword evidence="2" id="KW-0479">Metal-binding</keyword>
<dbReference type="AlphaFoldDB" id="A0A6N9YRC0"/>
<dbReference type="EMBL" id="JAAGOB010000012">
    <property type="protein sequence ID" value="NED97606.1"/>
    <property type="molecule type" value="Genomic_DNA"/>
</dbReference>
<evidence type="ECO:0000256" key="2">
    <source>
        <dbReference type="ARBA" id="ARBA00022723"/>
    </source>
</evidence>
<dbReference type="CDD" id="cd06262">
    <property type="entry name" value="metallo-hydrolase-like_MBL-fold"/>
    <property type="match status" value="1"/>
</dbReference>
<evidence type="ECO:0000313" key="6">
    <source>
        <dbReference type="EMBL" id="NED97606.1"/>
    </source>
</evidence>
<gene>
    <name evidence="6" type="ORF">G1H11_20105</name>
</gene>